<dbReference type="STRING" id="945553.A0A0D2KGX3"/>
<protein>
    <recommendedName>
        <fullName evidence="3">F-box domain-containing protein</fullName>
    </recommendedName>
</protein>
<gene>
    <name evidence="1" type="ORF">HYPSUDRAFT_49613</name>
</gene>
<dbReference type="EMBL" id="KN817713">
    <property type="protein sequence ID" value="KJA13802.1"/>
    <property type="molecule type" value="Genomic_DNA"/>
</dbReference>
<evidence type="ECO:0008006" key="3">
    <source>
        <dbReference type="Google" id="ProtNLM"/>
    </source>
</evidence>
<name>A0A0D2KGX3_HYPSF</name>
<dbReference type="AlphaFoldDB" id="A0A0D2KGX3"/>
<dbReference type="OrthoDB" id="2880421at2759"/>
<evidence type="ECO:0000313" key="2">
    <source>
        <dbReference type="Proteomes" id="UP000054270"/>
    </source>
</evidence>
<accession>A0A0D2KGX3</accession>
<evidence type="ECO:0000313" key="1">
    <source>
        <dbReference type="EMBL" id="KJA13802.1"/>
    </source>
</evidence>
<dbReference type="Proteomes" id="UP000054270">
    <property type="component" value="Unassembled WGS sequence"/>
</dbReference>
<keyword evidence="2" id="KW-1185">Reference proteome</keyword>
<organism evidence="1 2">
    <name type="scientific">Hypholoma sublateritium (strain FD-334 SS-4)</name>
    <dbReference type="NCBI Taxonomy" id="945553"/>
    <lineage>
        <taxon>Eukaryota</taxon>
        <taxon>Fungi</taxon>
        <taxon>Dikarya</taxon>
        <taxon>Basidiomycota</taxon>
        <taxon>Agaricomycotina</taxon>
        <taxon>Agaricomycetes</taxon>
        <taxon>Agaricomycetidae</taxon>
        <taxon>Agaricales</taxon>
        <taxon>Agaricineae</taxon>
        <taxon>Strophariaceae</taxon>
        <taxon>Hypholoma</taxon>
    </lineage>
</organism>
<reference evidence="2" key="1">
    <citation type="submission" date="2014-04" db="EMBL/GenBank/DDBJ databases">
        <title>Evolutionary Origins and Diversification of the Mycorrhizal Mutualists.</title>
        <authorList>
            <consortium name="DOE Joint Genome Institute"/>
            <consortium name="Mycorrhizal Genomics Consortium"/>
            <person name="Kohler A."/>
            <person name="Kuo A."/>
            <person name="Nagy L.G."/>
            <person name="Floudas D."/>
            <person name="Copeland A."/>
            <person name="Barry K.W."/>
            <person name="Cichocki N."/>
            <person name="Veneault-Fourrey C."/>
            <person name="LaButti K."/>
            <person name="Lindquist E.A."/>
            <person name="Lipzen A."/>
            <person name="Lundell T."/>
            <person name="Morin E."/>
            <person name="Murat C."/>
            <person name="Riley R."/>
            <person name="Ohm R."/>
            <person name="Sun H."/>
            <person name="Tunlid A."/>
            <person name="Henrissat B."/>
            <person name="Grigoriev I.V."/>
            <person name="Hibbett D.S."/>
            <person name="Martin F."/>
        </authorList>
    </citation>
    <scope>NUCLEOTIDE SEQUENCE [LARGE SCALE GENOMIC DNA]</scope>
    <source>
        <strain evidence="2">FD-334 SS-4</strain>
    </source>
</reference>
<proteinExistence type="predicted"/>
<sequence length="392" mass="43492">MGTSTKLPFDILGHIADVLGADGSREINQHHAALSALKALCLTCKFMAPICRRHLFSSIRYSTCYGDLWRQNKLSEFLLSHPFIATHYTKNLHLDVRHPFSKLNYECLQKISDSSESSLTSVEILSSGSCSWNELPGKTKAIIISLIQVPTLRHLTVKRISDFPAATLSRCSGLNMLILSEVNSLSPPGTNDAIERLNLMTLVITWQSSSGTDNVLATLMGLINQSTTEAARPASIIAFNRLKYLSFKVRSYAEVSQMCKLLERAIRLERLEIYVSKPDIRLEGLGSSLAANPRPKLRVITLNLVDIHPQDNSPLLALDFELRQLSGRNVIEALEVNATGELDTVWSPDASGWAADFEQLITDVEAFPVLRKVSVCDVILPLNRGTTVTHRR</sequence>